<protein>
    <recommendedName>
        <fullName evidence="5">Outer surface protein</fullName>
    </recommendedName>
</protein>
<dbReference type="Pfam" id="PF05913">
    <property type="entry name" value="MupG_C"/>
    <property type="match status" value="1"/>
</dbReference>
<name>A0A0R2KJ20_9LACO</name>
<dbReference type="InterPro" id="IPR017853">
    <property type="entry name" value="GH"/>
</dbReference>
<organism evidence="3 4">
    <name type="scientific">Ligilactobacillus ceti DSM 22408</name>
    <dbReference type="NCBI Taxonomy" id="1122146"/>
    <lineage>
        <taxon>Bacteria</taxon>
        <taxon>Bacillati</taxon>
        <taxon>Bacillota</taxon>
        <taxon>Bacilli</taxon>
        <taxon>Lactobacillales</taxon>
        <taxon>Lactobacillaceae</taxon>
        <taxon>Ligilactobacillus</taxon>
    </lineage>
</organism>
<feature type="domain" description="6-phospho-N-acetylmuramidase N-terminal" evidence="2">
    <location>
        <begin position="5"/>
        <end position="240"/>
    </location>
</feature>
<gene>
    <name evidence="3" type="ORF">IV53_GL000046</name>
</gene>
<dbReference type="SUPFAM" id="SSF50891">
    <property type="entry name" value="Cyclophilin-like"/>
    <property type="match status" value="1"/>
</dbReference>
<dbReference type="InterPro" id="IPR043797">
    <property type="entry name" value="MupG_N"/>
</dbReference>
<dbReference type="PANTHER" id="PTHR38435:SF1">
    <property type="entry name" value="DUF871 DOMAIN-CONTAINING PROTEIN"/>
    <property type="match status" value="1"/>
</dbReference>
<dbReference type="InterPro" id="IPR013785">
    <property type="entry name" value="Aldolase_TIM"/>
</dbReference>
<evidence type="ECO:0000313" key="3">
    <source>
        <dbReference type="EMBL" id="KRN89329.1"/>
    </source>
</evidence>
<dbReference type="OrthoDB" id="5809921at2"/>
<dbReference type="InterPro" id="IPR008589">
    <property type="entry name" value="MupG"/>
</dbReference>
<dbReference type="PANTHER" id="PTHR38435">
    <property type="match status" value="1"/>
</dbReference>
<dbReference type="Gene3D" id="2.40.100.10">
    <property type="entry name" value="Cyclophilin-like"/>
    <property type="match status" value="1"/>
</dbReference>
<keyword evidence="4" id="KW-1185">Reference proteome</keyword>
<dbReference type="STRING" id="1122146.IV53_GL000046"/>
<dbReference type="PATRIC" id="fig|1122146.4.peg.48"/>
<dbReference type="Pfam" id="PF19200">
    <property type="entry name" value="MupG_N"/>
    <property type="match status" value="1"/>
</dbReference>
<dbReference type="AlphaFoldDB" id="A0A0R2KJ20"/>
<sequence length="363" mass="41472">MLREIGISIYPDHSDPKQDQIYLEKAATLGYTRVFMSMLEVSPENQTATLEKFSQIIHFARDLNFEVILDINPQTFTKLGISYQDLSLFKALGASGIRLDEAFSGLQESLLSYNPEGLKIELNMSNDVAYLDNIMTYQPNAPFIYGCHNLYPQKGSGLPYDFFVKASQRFKKYGIKTAAFVTSQTATGGPWTINDGLPTLEIHRDWPIALQAKHLFATNLIDTVIIGNAYATDEELAQLAAVNRYCLTLNVEYEQQTTTLEKEIVEKNLHFRRGDITDLVIRSTQPRVKYAQKANPAHNHTQELQLGDIVIGNDDFKNYKNELQIILKPQQDIRKNLVARIKPEERFLLEYIKPWTKFKLQAQ</sequence>
<dbReference type="Proteomes" id="UP000051500">
    <property type="component" value="Unassembled WGS sequence"/>
</dbReference>
<dbReference type="RefSeq" id="WP_027106465.1">
    <property type="nucleotide sequence ID" value="NZ_AUHP01000012.1"/>
</dbReference>
<evidence type="ECO:0000259" key="1">
    <source>
        <dbReference type="Pfam" id="PF05913"/>
    </source>
</evidence>
<proteinExistence type="predicted"/>
<evidence type="ECO:0008006" key="5">
    <source>
        <dbReference type="Google" id="ProtNLM"/>
    </source>
</evidence>
<evidence type="ECO:0000313" key="4">
    <source>
        <dbReference type="Proteomes" id="UP000051500"/>
    </source>
</evidence>
<dbReference type="SUPFAM" id="SSF51445">
    <property type="entry name" value="(Trans)glycosidases"/>
    <property type="match status" value="1"/>
</dbReference>
<dbReference type="Gene3D" id="3.20.20.70">
    <property type="entry name" value="Aldolase class I"/>
    <property type="match status" value="1"/>
</dbReference>
<accession>A0A0R2KJ20</accession>
<dbReference type="eggNOG" id="COG3589">
    <property type="taxonomic scope" value="Bacteria"/>
</dbReference>
<reference evidence="3 4" key="1">
    <citation type="journal article" date="2015" name="Genome Announc.">
        <title>Expanding the biotechnology potential of lactobacilli through comparative genomics of 213 strains and associated genera.</title>
        <authorList>
            <person name="Sun Z."/>
            <person name="Harris H.M."/>
            <person name="McCann A."/>
            <person name="Guo C."/>
            <person name="Argimon S."/>
            <person name="Zhang W."/>
            <person name="Yang X."/>
            <person name="Jeffery I.B."/>
            <person name="Cooney J.C."/>
            <person name="Kagawa T.F."/>
            <person name="Liu W."/>
            <person name="Song Y."/>
            <person name="Salvetti E."/>
            <person name="Wrobel A."/>
            <person name="Rasinkangas P."/>
            <person name="Parkhill J."/>
            <person name="Rea M.C."/>
            <person name="O'Sullivan O."/>
            <person name="Ritari J."/>
            <person name="Douillard F.P."/>
            <person name="Paul Ross R."/>
            <person name="Yang R."/>
            <person name="Briner A.E."/>
            <person name="Felis G.E."/>
            <person name="de Vos W.M."/>
            <person name="Barrangou R."/>
            <person name="Klaenhammer T.R."/>
            <person name="Caufield P.W."/>
            <person name="Cui Y."/>
            <person name="Zhang H."/>
            <person name="O'Toole P.W."/>
        </authorList>
    </citation>
    <scope>NUCLEOTIDE SEQUENCE [LARGE SCALE GENOMIC DNA]</scope>
    <source>
        <strain evidence="3 4">DSM 22408</strain>
    </source>
</reference>
<dbReference type="InterPro" id="IPR043894">
    <property type="entry name" value="MupG_C"/>
</dbReference>
<comment type="caution">
    <text evidence="3">The sequence shown here is derived from an EMBL/GenBank/DDBJ whole genome shotgun (WGS) entry which is preliminary data.</text>
</comment>
<dbReference type="InterPro" id="IPR029000">
    <property type="entry name" value="Cyclophilin-like_dom_sf"/>
</dbReference>
<evidence type="ECO:0000259" key="2">
    <source>
        <dbReference type="Pfam" id="PF19200"/>
    </source>
</evidence>
<dbReference type="EMBL" id="JQBZ01000016">
    <property type="protein sequence ID" value="KRN89329.1"/>
    <property type="molecule type" value="Genomic_DNA"/>
</dbReference>
<feature type="domain" description="6-phospho-N-acetylmuramidase C-terminal" evidence="1">
    <location>
        <begin position="247"/>
        <end position="361"/>
    </location>
</feature>